<evidence type="ECO:0000313" key="3">
    <source>
        <dbReference type="Proteomes" id="UP000242814"/>
    </source>
</evidence>
<proteinExistence type="predicted"/>
<dbReference type="Proteomes" id="UP000242814">
    <property type="component" value="Unassembled WGS sequence"/>
</dbReference>
<evidence type="ECO:0000313" key="2">
    <source>
        <dbReference type="EMBL" id="ODH14400.1"/>
    </source>
</evidence>
<feature type="compositionally biased region" description="Basic and acidic residues" evidence="1">
    <location>
        <begin position="108"/>
        <end position="126"/>
    </location>
</feature>
<sequence>MNSVSSSNPGLGIRGYERLGKATKVKPTGSLAPNVIRWPRDTQRRDRDGERKSRRYPKAKPFQNLQCVHIYPDIRGQRKDNGVRARRGDGGEADKEAKIRSYASSVHTTEETPKQHEAGRATDRATDTSPTPTVAFAPGVVWDVNAGTMS</sequence>
<dbReference type="VEuPathDB" id="FungiDB:PABG_11400"/>
<feature type="compositionally biased region" description="Basic and acidic residues" evidence="1">
    <location>
        <begin position="75"/>
        <end position="99"/>
    </location>
</feature>
<protein>
    <submittedName>
        <fullName evidence="2">Uncharacterized protein</fullName>
    </submittedName>
</protein>
<name>A0A1D2J7D0_PARBR</name>
<evidence type="ECO:0000256" key="1">
    <source>
        <dbReference type="SAM" id="MobiDB-lite"/>
    </source>
</evidence>
<comment type="caution">
    <text evidence="2">The sequence shown here is derived from an EMBL/GenBank/DDBJ whole genome shotgun (WGS) entry which is preliminary data.</text>
</comment>
<feature type="region of interest" description="Disordered" evidence="1">
    <location>
        <begin position="1"/>
        <end position="135"/>
    </location>
</feature>
<dbReference type="AlphaFoldDB" id="A0A1D2J7D0"/>
<accession>A0A1D2J7D0</accession>
<organism evidence="2 3">
    <name type="scientific">Paracoccidioides brasiliensis</name>
    <dbReference type="NCBI Taxonomy" id="121759"/>
    <lineage>
        <taxon>Eukaryota</taxon>
        <taxon>Fungi</taxon>
        <taxon>Dikarya</taxon>
        <taxon>Ascomycota</taxon>
        <taxon>Pezizomycotina</taxon>
        <taxon>Eurotiomycetes</taxon>
        <taxon>Eurotiomycetidae</taxon>
        <taxon>Onygenales</taxon>
        <taxon>Ajellomycetaceae</taxon>
        <taxon>Paracoccidioides</taxon>
    </lineage>
</organism>
<reference evidence="2 3" key="1">
    <citation type="submission" date="2016-06" db="EMBL/GenBank/DDBJ databases">
        <authorList>
            <person name="Kjaerup R.B."/>
            <person name="Dalgaard T.S."/>
            <person name="Juul-Madsen H.R."/>
        </authorList>
    </citation>
    <scope>NUCLEOTIDE SEQUENCE [LARGE SCALE GENOMIC DNA]</scope>
    <source>
        <strain evidence="2 3">Pb300</strain>
    </source>
</reference>
<dbReference type="EMBL" id="LZYO01000366">
    <property type="protein sequence ID" value="ODH14400.1"/>
    <property type="molecule type" value="Genomic_DNA"/>
</dbReference>
<gene>
    <name evidence="2" type="ORF">ACO22_06585</name>
</gene>
<feature type="compositionally biased region" description="Basic and acidic residues" evidence="1">
    <location>
        <begin position="38"/>
        <end position="51"/>
    </location>
</feature>